<feature type="binding site" description="in other chain" evidence="8">
    <location>
        <position position="126"/>
    </location>
    <ligand>
        <name>IMP</name>
        <dbReference type="ChEBI" id="CHEBI:58053"/>
        <note>ligand shared between dimeric partners</note>
    </ligand>
</feature>
<dbReference type="AlphaFoldDB" id="A0A7D5XM01"/>
<dbReference type="Pfam" id="PF00709">
    <property type="entry name" value="Adenylsucc_synt"/>
    <property type="match status" value="1"/>
</dbReference>
<dbReference type="PROSITE" id="PS01266">
    <property type="entry name" value="ADENYLOSUCCIN_SYN_1"/>
    <property type="match status" value="1"/>
</dbReference>
<dbReference type="FunFam" id="1.10.300.10:FF:000001">
    <property type="entry name" value="Adenylosuccinate synthetase"/>
    <property type="match status" value="1"/>
</dbReference>
<keyword evidence="8" id="KW-0963">Cytoplasm</keyword>
<comment type="cofactor">
    <cofactor evidence="8">
        <name>Mg(2+)</name>
        <dbReference type="ChEBI" id="CHEBI:18420"/>
    </cofactor>
    <text evidence="8">Binds 1 Mg(2+) ion per subunit.</text>
</comment>
<keyword evidence="6 8" id="KW-0460">Magnesium</keyword>
<feature type="binding site" evidence="8">
    <location>
        <position position="302"/>
    </location>
    <ligand>
        <name>GTP</name>
        <dbReference type="ChEBI" id="CHEBI:37565"/>
    </ligand>
</feature>
<dbReference type="SUPFAM" id="SSF52540">
    <property type="entry name" value="P-loop containing nucleoside triphosphate hydrolases"/>
    <property type="match status" value="1"/>
</dbReference>
<dbReference type="InterPro" id="IPR042111">
    <property type="entry name" value="Adenylosuccinate_synth_dom3"/>
</dbReference>
<evidence type="ECO:0000256" key="6">
    <source>
        <dbReference type="ARBA" id="ARBA00022842"/>
    </source>
</evidence>
<dbReference type="InterPro" id="IPR027417">
    <property type="entry name" value="P-loop_NTPase"/>
</dbReference>
<dbReference type="InterPro" id="IPR042110">
    <property type="entry name" value="Adenylosuccinate_synth_dom2"/>
</dbReference>
<feature type="binding site" evidence="8">
    <location>
        <position position="13"/>
    </location>
    <ligand>
        <name>Mg(2+)</name>
        <dbReference type="ChEBI" id="CHEBI:18420"/>
    </ligand>
</feature>
<feature type="binding site" evidence="8">
    <location>
        <position position="40"/>
    </location>
    <ligand>
        <name>Mg(2+)</name>
        <dbReference type="ChEBI" id="CHEBI:18420"/>
    </ligand>
</feature>
<comment type="similarity">
    <text evidence="8 10">Belongs to the adenylosuccinate synthetase family.</text>
</comment>
<dbReference type="EC" id="6.3.4.4" evidence="8 10"/>
<dbReference type="FunFam" id="3.90.170.10:FF:000001">
    <property type="entry name" value="Adenylosuccinate synthetase"/>
    <property type="match status" value="1"/>
</dbReference>
<proteinExistence type="inferred from homology"/>
<feature type="binding site" description="in other chain" evidence="8">
    <location>
        <begin position="13"/>
        <end position="16"/>
    </location>
    <ligand>
        <name>IMP</name>
        <dbReference type="ChEBI" id="CHEBI:58053"/>
        <note>ligand shared between dimeric partners</note>
    </ligand>
</feature>
<reference evidence="12" key="1">
    <citation type="submission" date="2020-07" db="EMBL/GenBank/DDBJ databases">
        <title>Metabolic diversity and evolutionary history of the archaeal phylum ###Micrarchaeota### uncovered from a freshwater lake metagenome.</title>
        <authorList>
            <person name="Kadnikov V.V."/>
            <person name="Savvichev A.S."/>
            <person name="Mardanov A.V."/>
            <person name="Beletsky A.V."/>
            <person name="Chupakov A.V."/>
            <person name="Kokryatskaya N.M."/>
            <person name="Pimenov N.V."/>
            <person name="Ravin N.V."/>
        </authorList>
    </citation>
    <scope>NUCLEOTIDE SEQUENCE [LARGE SCALE GENOMIC DNA]</scope>
</reference>
<evidence type="ECO:0000256" key="2">
    <source>
        <dbReference type="ARBA" id="ARBA00022598"/>
    </source>
</evidence>
<accession>A0A7D5XM01</accession>
<feature type="binding site" description="in other chain" evidence="8">
    <location>
        <position position="236"/>
    </location>
    <ligand>
        <name>IMP</name>
        <dbReference type="ChEBI" id="CHEBI:58053"/>
        <note>ligand shared between dimeric partners</note>
    </ligand>
</feature>
<keyword evidence="4 8" id="KW-0547">Nucleotide-binding</keyword>
<name>A0A7D5XM01_FERL1</name>
<dbReference type="PANTHER" id="PTHR11846:SF0">
    <property type="entry name" value="ADENYLOSUCCINATE SYNTHETASE"/>
    <property type="match status" value="1"/>
</dbReference>
<dbReference type="Gene3D" id="1.10.300.10">
    <property type="entry name" value="Adenylosuccinate Synthetase, subunit A, domain 2"/>
    <property type="match status" value="1"/>
</dbReference>
<dbReference type="GO" id="GO:0004019">
    <property type="term" value="F:adenylosuccinate synthase activity"/>
    <property type="evidence" value="ECO:0007669"/>
    <property type="project" value="UniProtKB-UniRule"/>
</dbReference>
<dbReference type="UniPathway" id="UPA00075">
    <property type="reaction ID" value="UER00335"/>
</dbReference>
<dbReference type="KEGG" id="flt:Sv326_0873"/>
<protein>
    <recommendedName>
        <fullName evidence="8 10">Adenylosuccinate synthetase</fullName>
        <shortName evidence="8">AMPSase</shortName>
        <shortName evidence="8">AdSS</shortName>
        <ecNumber evidence="8 10">6.3.4.4</ecNumber>
    </recommendedName>
    <alternativeName>
        <fullName evidence="8">IMP--aspartate ligase</fullName>
    </alternativeName>
</protein>
<dbReference type="SMART" id="SM00788">
    <property type="entry name" value="Adenylsucc_synt"/>
    <property type="match status" value="1"/>
</dbReference>
<dbReference type="Proteomes" id="UP000510821">
    <property type="component" value="Chromosome"/>
</dbReference>
<dbReference type="GO" id="GO:0044208">
    <property type="term" value="P:'de novo' AMP biosynthetic process"/>
    <property type="evidence" value="ECO:0007669"/>
    <property type="project" value="UniProtKB-UniRule"/>
</dbReference>
<dbReference type="GO" id="GO:0000287">
    <property type="term" value="F:magnesium ion binding"/>
    <property type="evidence" value="ECO:0007669"/>
    <property type="project" value="UniProtKB-UniRule"/>
</dbReference>
<dbReference type="GO" id="GO:0005525">
    <property type="term" value="F:GTP binding"/>
    <property type="evidence" value="ECO:0007669"/>
    <property type="project" value="UniProtKB-UniRule"/>
</dbReference>
<comment type="catalytic activity">
    <reaction evidence="8 10">
        <text>IMP + L-aspartate + GTP = N(6)-(1,2-dicarboxyethyl)-AMP + GDP + phosphate + 2 H(+)</text>
        <dbReference type="Rhea" id="RHEA:15753"/>
        <dbReference type="ChEBI" id="CHEBI:15378"/>
        <dbReference type="ChEBI" id="CHEBI:29991"/>
        <dbReference type="ChEBI" id="CHEBI:37565"/>
        <dbReference type="ChEBI" id="CHEBI:43474"/>
        <dbReference type="ChEBI" id="CHEBI:57567"/>
        <dbReference type="ChEBI" id="CHEBI:58053"/>
        <dbReference type="ChEBI" id="CHEBI:58189"/>
        <dbReference type="EC" id="6.3.4.4"/>
    </reaction>
</comment>
<feature type="binding site" description="in other chain" evidence="8">
    <location>
        <begin position="38"/>
        <end position="41"/>
    </location>
    <ligand>
        <name>IMP</name>
        <dbReference type="ChEBI" id="CHEBI:58053"/>
        <note>ligand shared between dimeric partners</note>
    </ligand>
</feature>
<evidence type="ECO:0000256" key="9">
    <source>
        <dbReference type="PROSITE-ProRule" id="PRU10134"/>
    </source>
</evidence>
<gene>
    <name evidence="8" type="primary">purA</name>
    <name evidence="11" type="ORF">Sv326_0873</name>
</gene>
<feature type="binding site" description="in other chain" evidence="8">
    <location>
        <position position="300"/>
    </location>
    <ligand>
        <name>IMP</name>
        <dbReference type="ChEBI" id="CHEBI:58053"/>
        <note>ligand shared between dimeric partners</note>
    </ligand>
</feature>
<keyword evidence="5 8" id="KW-0658">Purine biosynthesis</keyword>
<keyword evidence="2 8" id="KW-0436">Ligase</keyword>
<feature type="binding site" evidence="8">
    <location>
        <begin position="328"/>
        <end position="330"/>
    </location>
    <ligand>
        <name>GTP</name>
        <dbReference type="ChEBI" id="CHEBI:37565"/>
    </ligand>
</feature>
<feature type="binding site" evidence="8">
    <location>
        <begin position="296"/>
        <end position="302"/>
    </location>
    <ligand>
        <name>substrate</name>
    </ligand>
</feature>
<dbReference type="InterPro" id="IPR033128">
    <property type="entry name" value="Adenylosuccin_syn_Lys_AS"/>
</dbReference>
<dbReference type="NCBIfam" id="TIGR00184">
    <property type="entry name" value="purA"/>
    <property type="match status" value="1"/>
</dbReference>
<feature type="binding site" evidence="8">
    <location>
        <begin position="416"/>
        <end position="418"/>
    </location>
    <ligand>
        <name>GTP</name>
        <dbReference type="ChEBI" id="CHEBI:37565"/>
    </ligand>
</feature>
<keyword evidence="7 8" id="KW-0342">GTP-binding</keyword>
<dbReference type="NCBIfam" id="NF002223">
    <property type="entry name" value="PRK01117.1"/>
    <property type="match status" value="1"/>
</dbReference>
<dbReference type="CDD" id="cd03108">
    <property type="entry name" value="AdSS"/>
    <property type="match status" value="1"/>
</dbReference>
<dbReference type="EMBL" id="CP058998">
    <property type="protein sequence ID" value="QLJ53048.1"/>
    <property type="molecule type" value="Genomic_DNA"/>
</dbReference>
<dbReference type="Gene3D" id="3.90.170.10">
    <property type="entry name" value="Adenylosuccinate Synthetase, subunit A, domain 3"/>
    <property type="match status" value="1"/>
</dbReference>
<evidence type="ECO:0000313" key="12">
    <source>
        <dbReference type="Proteomes" id="UP000510821"/>
    </source>
</evidence>
<evidence type="ECO:0000256" key="4">
    <source>
        <dbReference type="ARBA" id="ARBA00022741"/>
    </source>
</evidence>
<dbReference type="InterPro" id="IPR042109">
    <property type="entry name" value="Adenylosuccinate_synth_dom1"/>
</dbReference>
<feature type="binding site" evidence="8">
    <location>
        <begin position="12"/>
        <end position="18"/>
    </location>
    <ligand>
        <name>GTP</name>
        <dbReference type="ChEBI" id="CHEBI:37565"/>
    </ligand>
</feature>
<feature type="active site" evidence="9">
    <location>
        <position position="137"/>
    </location>
</feature>
<feature type="binding site" description="in other chain" evidence="8">
    <location>
        <position position="221"/>
    </location>
    <ligand>
        <name>IMP</name>
        <dbReference type="ChEBI" id="CHEBI:58053"/>
        <note>ligand shared between dimeric partners</note>
    </ligand>
</feature>
<feature type="binding site" evidence="8">
    <location>
        <begin position="40"/>
        <end position="42"/>
    </location>
    <ligand>
        <name>GTP</name>
        <dbReference type="ChEBI" id="CHEBI:37565"/>
    </ligand>
</feature>
<comment type="subcellular location">
    <subcellularLocation>
        <location evidence="8">Cytoplasm</location>
    </subcellularLocation>
</comment>
<evidence type="ECO:0000256" key="1">
    <source>
        <dbReference type="ARBA" id="ARBA00011738"/>
    </source>
</evidence>
<evidence type="ECO:0000313" key="11">
    <source>
        <dbReference type="EMBL" id="QLJ53048.1"/>
    </source>
</evidence>
<feature type="binding site" evidence="8">
    <location>
        <position position="140"/>
    </location>
    <ligand>
        <name>IMP</name>
        <dbReference type="ChEBI" id="CHEBI:58053"/>
        <note>ligand shared between dimeric partners</note>
    </ligand>
</feature>
<dbReference type="PANTHER" id="PTHR11846">
    <property type="entry name" value="ADENYLOSUCCINATE SYNTHETASE"/>
    <property type="match status" value="1"/>
</dbReference>
<organism evidence="11 12">
    <name type="scientific">Fermentimicrarchaeum limneticum</name>
    <dbReference type="NCBI Taxonomy" id="2795018"/>
    <lineage>
        <taxon>Archaea</taxon>
        <taxon>Candidatus Micrarchaeota</taxon>
        <taxon>Candidatus Fermentimicrarchaeales</taxon>
        <taxon>Candidatus Fermentimicrarchaeaceae</taxon>
        <taxon>Candidatus Fermentimicrarchaeum</taxon>
    </lineage>
</organism>
<evidence type="ECO:0000256" key="10">
    <source>
        <dbReference type="RuleBase" id="RU000520"/>
    </source>
</evidence>
<evidence type="ECO:0000256" key="5">
    <source>
        <dbReference type="ARBA" id="ARBA00022755"/>
    </source>
</evidence>
<dbReference type="HAMAP" id="MF_00011">
    <property type="entry name" value="Adenylosucc_synth"/>
    <property type="match status" value="1"/>
</dbReference>
<dbReference type="GO" id="GO:0046040">
    <property type="term" value="P:IMP metabolic process"/>
    <property type="evidence" value="ECO:0007669"/>
    <property type="project" value="TreeGrafter"/>
</dbReference>
<evidence type="ECO:0000256" key="7">
    <source>
        <dbReference type="ARBA" id="ARBA00023134"/>
    </source>
</evidence>
<dbReference type="InterPro" id="IPR001114">
    <property type="entry name" value="Adenylosuccinate_synthetase"/>
</dbReference>
<dbReference type="PROSITE" id="PS00513">
    <property type="entry name" value="ADENYLOSUCCIN_SYN_2"/>
    <property type="match status" value="1"/>
</dbReference>
<keyword evidence="3 8" id="KW-0479">Metal-binding</keyword>
<feature type="active site" description="Proton acceptor" evidence="8">
    <location>
        <position position="13"/>
    </location>
</feature>
<feature type="active site" description="Proton donor" evidence="8">
    <location>
        <position position="41"/>
    </location>
</feature>
<dbReference type="GO" id="GO:0005737">
    <property type="term" value="C:cytoplasm"/>
    <property type="evidence" value="ECO:0007669"/>
    <property type="project" value="UniProtKB-SubCell"/>
</dbReference>
<sequence length="433" mass="47468">MACVVIVGTQWGDEGKGKVVDYYADKADIVVRFSGGNNAGHTVVVKGKKYAFHLMPCGALRGKQLIIGNGVVVDPKVLIEEIDMLKREGITPKLLISERAHVIFPYHRTLDEAEEQFKGKMKAGTTKRGIGPCYEDKAGRFGLRMCDLITKEVFKEKIEHLFTLKEKQIQMYGSKFDFTKEQLLQEYNAYGEKLKDYVCDANLELNNAIDAGKKVLFEGTQGTMLDIDHGAYPVGTSCNVTAGAACTGAGVSPTKINAVVGLTKAYVSRVGVGPLPTELLDETGEYIRKKGAEFGTTTGRPRRVGWLDIPALRYACRVNGISGLAITKLDVLGGLEKVKICTAYNISKKATSEVPPSCELLEQCKPVYKEMKGWQEFEVGKAEEVAKKGYDALPKELKDYVAEVSKLSSTPVYLVSIGPGREETIILKDVFAK</sequence>
<comment type="function">
    <text evidence="8">Plays an important role in the de novo pathway of purine nucleotide biosynthesis. Catalyzes the first committed step in the biosynthesis of AMP from IMP.</text>
</comment>
<dbReference type="InterPro" id="IPR018220">
    <property type="entry name" value="Adenylosuccin_syn_GTP-bd"/>
</dbReference>
<comment type="pathway">
    <text evidence="8 10">Purine metabolism; AMP biosynthesis via de novo pathway; AMP from IMP: step 1/2.</text>
</comment>
<dbReference type="Gene3D" id="3.40.440.10">
    <property type="entry name" value="Adenylosuccinate Synthetase, subunit A, domain 1"/>
    <property type="match status" value="1"/>
</dbReference>
<evidence type="ECO:0000256" key="3">
    <source>
        <dbReference type="ARBA" id="ARBA00022723"/>
    </source>
</evidence>
<evidence type="ECO:0000256" key="8">
    <source>
        <dbReference type="HAMAP-Rule" id="MF_00011"/>
    </source>
</evidence>
<comment type="subunit">
    <text evidence="1 8">Homodimer.</text>
</comment>